<dbReference type="Proteomes" id="UP000183567">
    <property type="component" value="Unassembled WGS sequence"/>
</dbReference>
<sequence length="543" mass="60682">MNISELRWNIFQMVDTNRYARNMTLLALALTCKSFTGPALDLLWRELHGLSPLIRCLPSTLWKLDGLKPNLRFIRAMTLDDWSIFCKYNHRVQAFHIISPDDHLVSPEIWRTFNCSPFPLPLLPNLTSLSWSAHGSERFSYIRLFVTHKLITLKIRESYNFDFGLSEQSILTCIPTLCPSVSHFVGSDKHLGDTSIALQCWSHLISVEVGNISEAAILYLSNLPSLRVLRFVLHPTPIAADTQNLLQHPAFCALQELHVLCQRLAPLGAFLETLTITPKVLSFAIDKGENSSLALTALVLRLSNVCAHSTLEHLRVNIDSINADSISAVTFEPLYAFRNLRELEFRSGYVVALDDATLLQMAKSWPLLEMFRITGKYAHKVTANSFVSLLQHCPRLTSVGIAINWSAVDRRGISSDIPYQGFTHTALSRADFGCSRIRHAITIAAFISAIAPKLISIVAWQDDYADEDPDFPDEDSDFSKYPSKWEVVQRLVESFSMVREQERKMVLNAGGAVGGDASGCGKDSEDDSGGESDSSFSLDSEDE</sequence>
<organism evidence="2 3">
    <name type="scientific">Rhizopogon vesiculosus</name>
    <dbReference type="NCBI Taxonomy" id="180088"/>
    <lineage>
        <taxon>Eukaryota</taxon>
        <taxon>Fungi</taxon>
        <taxon>Dikarya</taxon>
        <taxon>Basidiomycota</taxon>
        <taxon>Agaricomycotina</taxon>
        <taxon>Agaricomycetes</taxon>
        <taxon>Agaricomycetidae</taxon>
        <taxon>Boletales</taxon>
        <taxon>Suillineae</taxon>
        <taxon>Rhizopogonaceae</taxon>
        <taxon>Rhizopogon</taxon>
    </lineage>
</organism>
<comment type="caution">
    <text evidence="2">The sequence shown here is derived from an EMBL/GenBank/DDBJ whole genome shotgun (WGS) entry which is preliminary data.</text>
</comment>
<protein>
    <recommendedName>
        <fullName evidence="4">F-box domain-containing protein</fullName>
    </recommendedName>
</protein>
<dbReference type="SUPFAM" id="SSF52047">
    <property type="entry name" value="RNI-like"/>
    <property type="match status" value="1"/>
</dbReference>
<dbReference type="OrthoDB" id="3255541at2759"/>
<dbReference type="AlphaFoldDB" id="A0A1J8PT60"/>
<evidence type="ECO:0000313" key="3">
    <source>
        <dbReference type="Proteomes" id="UP000183567"/>
    </source>
</evidence>
<proteinExistence type="predicted"/>
<evidence type="ECO:0008006" key="4">
    <source>
        <dbReference type="Google" id="ProtNLM"/>
    </source>
</evidence>
<dbReference type="Gene3D" id="3.80.10.10">
    <property type="entry name" value="Ribonuclease Inhibitor"/>
    <property type="match status" value="1"/>
</dbReference>
<dbReference type="EMBL" id="LVVM01004821">
    <property type="protein sequence ID" value="OJA12077.1"/>
    <property type="molecule type" value="Genomic_DNA"/>
</dbReference>
<evidence type="ECO:0000313" key="2">
    <source>
        <dbReference type="EMBL" id="OJA12077.1"/>
    </source>
</evidence>
<gene>
    <name evidence="2" type="ORF">AZE42_02178</name>
</gene>
<keyword evidence="3" id="KW-1185">Reference proteome</keyword>
<evidence type="ECO:0000256" key="1">
    <source>
        <dbReference type="SAM" id="MobiDB-lite"/>
    </source>
</evidence>
<accession>A0A1J8PT60</accession>
<dbReference type="InterPro" id="IPR032675">
    <property type="entry name" value="LRR_dom_sf"/>
</dbReference>
<name>A0A1J8PT60_9AGAM</name>
<feature type="compositionally biased region" description="Low complexity" evidence="1">
    <location>
        <begin position="531"/>
        <end position="543"/>
    </location>
</feature>
<reference evidence="2 3" key="1">
    <citation type="submission" date="2016-03" db="EMBL/GenBank/DDBJ databases">
        <title>Comparative genomics of the ectomycorrhizal sister species Rhizopogon vinicolor and Rhizopogon vesiculosus (Basidiomycota: Boletales) reveals a divergence of the mating type B locus.</title>
        <authorList>
            <person name="Mujic A.B."/>
            <person name="Kuo A."/>
            <person name="Tritt A."/>
            <person name="Lipzen A."/>
            <person name="Chen C."/>
            <person name="Johnson J."/>
            <person name="Sharma A."/>
            <person name="Barry K."/>
            <person name="Grigoriev I.V."/>
            <person name="Spatafora J.W."/>
        </authorList>
    </citation>
    <scope>NUCLEOTIDE SEQUENCE [LARGE SCALE GENOMIC DNA]</scope>
    <source>
        <strain evidence="2 3">AM-OR11-056</strain>
    </source>
</reference>
<feature type="region of interest" description="Disordered" evidence="1">
    <location>
        <begin position="509"/>
        <end position="543"/>
    </location>
</feature>